<dbReference type="EMBL" id="AAMX01000002">
    <property type="protein sequence ID" value="EAQ32960.1"/>
    <property type="molecule type" value="Genomic_DNA"/>
</dbReference>
<keyword evidence="2" id="KW-1185">Reference proteome</keyword>
<accession>A0ABM9WPK7</accession>
<protein>
    <submittedName>
        <fullName evidence="1">Uncharacterized protein</fullName>
    </submittedName>
</protein>
<dbReference type="Proteomes" id="UP000016543">
    <property type="component" value="Unassembled WGS sequence"/>
</dbReference>
<sequence>MATVVTIKTNLTTTREIAFIDMGFVVFEIEVLLERRLMGLMHVSDRLTDLSQNGKQYKN</sequence>
<name>A0ABM9WPK7_9GAMM</name>
<dbReference type="RefSeq" id="WP_006956262.1">
    <property type="nucleotide sequence ID" value="NZ_CH672407.1"/>
</dbReference>
<comment type="caution">
    <text evidence="1">The sequence shown here is derived from an EMBL/GenBank/DDBJ whole genome shotgun (WGS) entry which is preliminary data.</text>
</comment>
<proteinExistence type="predicted"/>
<evidence type="ECO:0000313" key="2">
    <source>
        <dbReference type="Proteomes" id="UP000016543"/>
    </source>
</evidence>
<organism evidence="1 2">
    <name type="scientific">Idiomarina baltica OS145</name>
    <dbReference type="NCBI Taxonomy" id="314276"/>
    <lineage>
        <taxon>Bacteria</taxon>
        <taxon>Pseudomonadati</taxon>
        <taxon>Pseudomonadota</taxon>
        <taxon>Gammaproteobacteria</taxon>
        <taxon>Alteromonadales</taxon>
        <taxon>Idiomarinaceae</taxon>
        <taxon>Idiomarina</taxon>
    </lineage>
</organism>
<reference evidence="1 2" key="1">
    <citation type="submission" date="2006-01" db="EMBL/GenBank/DDBJ databases">
        <authorList>
            <person name="Brettar I."/>
            <person name="Hofle M."/>
            <person name="Ferriera S."/>
            <person name="Johnson J."/>
            <person name="Kravitz S."/>
            <person name="Halpern A."/>
            <person name="Remington K."/>
            <person name="Beeson K."/>
            <person name="Tran B."/>
            <person name="Rogers Y.-H."/>
            <person name="Friedman R."/>
            <person name="Venter J.C."/>
        </authorList>
    </citation>
    <scope>NUCLEOTIDE SEQUENCE [LARGE SCALE GENOMIC DNA]</scope>
    <source>
        <strain evidence="1 2">OS145</strain>
    </source>
</reference>
<gene>
    <name evidence="1" type="ORF">OS145_03998</name>
</gene>
<evidence type="ECO:0000313" key="1">
    <source>
        <dbReference type="EMBL" id="EAQ32960.1"/>
    </source>
</evidence>